<dbReference type="STRING" id="576137.A0A1L7XS50"/>
<feature type="domain" description="VTT" evidence="12">
    <location>
        <begin position="158"/>
        <end position="272"/>
    </location>
</feature>
<keyword evidence="9 11" id="KW-0472">Membrane</keyword>
<evidence type="ECO:0000256" key="10">
    <source>
        <dbReference type="SAM" id="MobiDB-lite"/>
    </source>
</evidence>
<comment type="subcellular location">
    <subcellularLocation>
        <location evidence="2">Golgi apparatus membrane</location>
        <topology evidence="2">Multi-pass membrane protein</topology>
    </subcellularLocation>
</comment>
<evidence type="ECO:0000256" key="3">
    <source>
        <dbReference type="ARBA" id="ARBA00008640"/>
    </source>
</evidence>
<accession>A0A1L7XS50</accession>
<keyword evidence="14" id="KW-1185">Reference proteome</keyword>
<evidence type="ECO:0000256" key="8">
    <source>
        <dbReference type="ARBA" id="ARBA00023034"/>
    </source>
</evidence>
<dbReference type="OrthoDB" id="166803at2759"/>
<proteinExistence type="inferred from homology"/>
<evidence type="ECO:0000256" key="4">
    <source>
        <dbReference type="ARBA" id="ARBA00013533"/>
    </source>
</evidence>
<dbReference type="Pfam" id="PF09335">
    <property type="entry name" value="VTT_dom"/>
    <property type="match status" value="1"/>
</dbReference>
<evidence type="ECO:0000256" key="7">
    <source>
        <dbReference type="ARBA" id="ARBA00022989"/>
    </source>
</evidence>
<evidence type="ECO:0000313" key="13">
    <source>
        <dbReference type="EMBL" id="CZR67892.1"/>
    </source>
</evidence>
<organism evidence="13 14">
    <name type="scientific">Phialocephala subalpina</name>
    <dbReference type="NCBI Taxonomy" id="576137"/>
    <lineage>
        <taxon>Eukaryota</taxon>
        <taxon>Fungi</taxon>
        <taxon>Dikarya</taxon>
        <taxon>Ascomycota</taxon>
        <taxon>Pezizomycotina</taxon>
        <taxon>Leotiomycetes</taxon>
        <taxon>Helotiales</taxon>
        <taxon>Mollisiaceae</taxon>
        <taxon>Phialocephala</taxon>
        <taxon>Phialocephala fortinii species complex</taxon>
    </lineage>
</organism>
<feature type="transmembrane region" description="Helical" evidence="11">
    <location>
        <begin position="137"/>
        <end position="156"/>
    </location>
</feature>
<dbReference type="InterPro" id="IPR051076">
    <property type="entry name" value="Golgi_membrane_TVP38/TMEM64"/>
</dbReference>
<feature type="region of interest" description="Disordered" evidence="10">
    <location>
        <begin position="1"/>
        <end position="66"/>
    </location>
</feature>
<keyword evidence="6 11" id="KW-0812">Transmembrane</keyword>
<evidence type="ECO:0000256" key="6">
    <source>
        <dbReference type="ARBA" id="ARBA00022692"/>
    </source>
</evidence>
<feature type="region of interest" description="Disordered" evidence="10">
    <location>
        <begin position="324"/>
        <end position="428"/>
    </location>
</feature>
<dbReference type="InterPro" id="IPR032816">
    <property type="entry name" value="VTT_dom"/>
</dbReference>
<reference evidence="13 14" key="1">
    <citation type="submission" date="2016-03" db="EMBL/GenBank/DDBJ databases">
        <authorList>
            <person name="Ploux O."/>
        </authorList>
    </citation>
    <scope>NUCLEOTIDE SEQUENCE [LARGE SCALE GENOMIC DNA]</scope>
    <source>
        <strain evidence="13 14">UAMH 11012</strain>
    </source>
</reference>
<evidence type="ECO:0000313" key="14">
    <source>
        <dbReference type="Proteomes" id="UP000184330"/>
    </source>
</evidence>
<feature type="transmembrane region" description="Helical" evidence="11">
    <location>
        <begin position="168"/>
        <end position="193"/>
    </location>
</feature>
<dbReference type="Proteomes" id="UP000184330">
    <property type="component" value="Unassembled WGS sequence"/>
</dbReference>
<feature type="compositionally biased region" description="Polar residues" evidence="10">
    <location>
        <begin position="1"/>
        <end position="12"/>
    </location>
</feature>
<keyword evidence="8" id="KW-0333">Golgi apparatus</keyword>
<feature type="transmembrane region" description="Helical" evidence="11">
    <location>
        <begin position="283"/>
        <end position="303"/>
    </location>
</feature>
<dbReference type="GO" id="GO:0000139">
    <property type="term" value="C:Golgi membrane"/>
    <property type="evidence" value="ECO:0007669"/>
    <property type="project" value="UniProtKB-SubCell"/>
</dbReference>
<evidence type="ECO:0000259" key="12">
    <source>
        <dbReference type="Pfam" id="PF09335"/>
    </source>
</evidence>
<evidence type="ECO:0000256" key="1">
    <source>
        <dbReference type="ARBA" id="ARBA00002978"/>
    </source>
</evidence>
<feature type="compositionally biased region" description="Polar residues" evidence="10">
    <location>
        <begin position="335"/>
        <end position="351"/>
    </location>
</feature>
<comment type="function">
    <text evidence="1">Golgi membrane protein involved in vesicular trafficking and spindle migration.</text>
</comment>
<dbReference type="EMBL" id="FJOG01000048">
    <property type="protein sequence ID" value="CZR67892.1"/>
    <property type="molecule type" value="Genomic_DNA"/>
</dbReference>
<dbReference type="AlphaFoldDB" id="A0A1L7XS50"/>
<keyword evidence="7 11" id="KW-1133">Transmembrane helix</keyword>
<gene>
    <name evidence="13" type="ORF">PAC_17791</name>
</gene>
<feature type="transmembrane region" description="Helical" evidence="11">
    <location>
        <begin position="95"/>
        <end position="115"/>
    </location>
</feature>
<dbReference type="PANTHER" id="PTHR47549">
    <property type="entry name" value="GOLGI APPARATUS MEMBRANE PROTEIN TVP38-RELATED"/>
    <property type="match status" value="1"/>
</dbReference>
<evidence type="ECO:0000256" key="11">
    <source>
        <dbReference type="SAM" id="Phobius"/>
    </source>
</evidence>
<evidence type="ECO:0000256" key="2">
    <source>
        <dbReference type="ARBA" id="ARBA00004653"/>
    </source>
</evidence>
<protein>
    <recommendedName>
        <fullName evidence="4">Golgi apparatus membrane protein TVP38</fullName>
    </recommendedName>
    <alternativeName>
        <fullName evidence="5">Golgi apparatus membrane protein tvp38</fullName>
    </alternativeName>
</protein>
<dbReference type="PANTHER" id="PTHR47549:SF2">
    <property type="entry name" value="GOLGI APPARATUS MEMBRANE PROTEIN TVP38"/>
    <property type="match status" value="1"/>
</dbReference>
<name>A0A1L7XS50_9HELO</name>
<feature type="transmembrane region" description="Helical" evidence="11">
    <location>
        <begin position="250"/>
        <end position="271"/>
    </location>
</feature>
<sequence length="428" mass="46571">MDHQPPHQQSHLPYSAEEDIGDAPRPPAVRLYDPPVEHSAPATTSTFAPPPPRQQLDPAYGGGTSKWEPNRTTAGSFIQGLKPKKKISKKWQRRLYWIVPLGIVAIVFAILFEVYKDDFEKWVKPLSDWLAAPSREAWTWVIPTAILVILSFPPLFGHEIVQLIVGLAYPLGVALGIACAGAVLGEAACFVVFKYFFTGWVEKKIDQKVNWAATARVAKEAGFRGVLVIRYSIVPPHLANPLFACTGMKFWLYMATVILSLPKSMVFVALGSPSSKNSKAAKYGKVLAIAVVVIITVFASVWIRKKMAIATREIMAERGISSSSDEELGMLTPNPEGTGTDDTSYKGANTPLSPPFPGYGNGGSGAEGSVMYQRPVSLPPDHTNTSTAYAGYQQPIPQDAGNSSYAPYRPDTVVEERPLGGQETGIVR</sequence>
<evidence type="ECO:0000256" key="5">
    <source>
        <dbReference type="ARBA" id="ARBA00020673"/>
    </source>
</evidence>
<evidence type="ECO:0000256" key="9">
    <source>
        <dbReference type="ARBA" id="ARBA00023136"/>
    </source>
</evidence>
<comment type="similarity">
    <text evidence="3">Belongs to the TVP38/TMEM64 family.</text>
</comment>